<organism evidence="2 3">
    <name type="scientific">Allacma fusca</name>
    <dbReference type="NCBI Taxonomy" id="39272"/>
    <lineage>
        <taxon>Eukaryota</taxon>
        <taxon>Metazoa</taxon>
        <taxon>Ecdysozoa</taxon>
        <taxon>Arthropoda</taxon>
        <taxon>Hexapoda</taxon>
        <taxon>Collembola</taxon>
        <taxon>Symphypleona</taxon>
        <taxon>Sminthuridae</taxon>
        <taxon>Allacma</taxon>
    </lineage>
</organism>
<evidence type="ECO:0000256" key="1">
    <source>
        <dbReference type="SAM" id="Phobius"/>
    </source>
</evidence>
<reference evidence="2" key="1">
    <citation type="submission" date="2021-06" db="EMBL/GenBank/DDBJ databases">
        <authorList>
            <person name="Hodson N. C."/>
            <person name="Mongue J. A."/>
            <person name="Jaron S. K."/>
        </authorList>
    </citation>
    <scope>NUCLEOTIDE SEQUENCE</scope>
</reference>
<feature type="transmembrane region" description="Helical" evidence="1">
    <location>
        <begin position="31"/>
        <end position="51"/>
    </location>
</feature>
<feature type="transmembrane region" description="Helical" evidence="1">
    <location>
        <begin position="117"/>
        <end position="137"/>
    </location>
</feature>
<keyword evidence="1" id="KW-0472">Membrane</keyword>
<feature type="transmembrane region" description="Helical" evidence="1">
    <location>
        <begin position="88"/>
        <end position="110"/>
    </location>
</feature>
<accession>A0A8J2LKF9</accession>
<gene>
    <name evidence="2" type="ORF">AFUS01_LOCUS33957</name>
</gene>
<evidence type="ECO:0000313" key="3">
    <source>
        <dbReference type="Proteomes" id="UP000708208"/>
    </source>
</evidence>
<keyword evidence="1" id="KW-1133">Transmembrane helix</keyword>
<comment type="caution">
    <text evidence="2">The sequence shown here is derived from an EMBL/GenBank/DDBJ whole genome shotgun (WGS) entry which is preliminary data.</text>
</comment>
<keyword evidence="3" id="KW-1185">Reference proteome</keyword>
<dbReference type="AlphaFoldDB" id="A0A8J2LKF9"/>
<evidence type="ECO:0000313" key="2">
    <source>
        <dbReference type="EMBL" id="CAG7823760.1"/>
    </source>
</evidence>
<dbReference type="EMBL" id="CAJVCH010530482">
    <property type="protein sequence ID" value="CAG7823760.1"/>
    <property type="molecule type" value="Genomic_DNA"/>
</dbReference>
<protein>
    <submittedName>
        <fullName evidence="2">Uncharacterized protein</fullName>
    </submittedName>
</protein>
<keyword evidence="1" id="KW-0812">Transmembrane</keyword>
<sequence>MTGTLICCWRASTWTKSIAWVHIENVESLQAWQLFGIIELIVIVITTLMLLSNVKRCSGYGTVLSRAGIILASQGFCIWVRNTRFLRAWIIFTLISTTLGFLLTLAKWIFFSSSAFVPELVFLVFLLILGAMGIYIVQTHKHDLQDEC</sequence>
<name>A0A8J2LKF9_9HEXA</name>
<dbReference type="Proteomes" id="UP000708208">
    <property type="component" value="Unassembled WGS sequence"/>
</dbReference>
<proteinExistence type="predicted"/>